<gene>
    <name evidence="2" type="ORF">MOV08_05220</name>
</gene>
<evidence type="ECO:0000313" key="3">
    <source>
        <dbReference type="Proteomes" id="UP001218629"/>
    </source>
</evidence>
<dbReference type="Proteomes" id="UP001218629">
    <property type="component" value="Chromosome"/>
</dbReference>
<feature type="region of interest" description="Disordered" evidence="1">
    <location>
        <begin position="1"/>
        <end position="20"/>
    </location>
</feature>
<dbReference type="EMBL" id="CP095749">
    <property type="protein sequence ID" value="WEB38763.1"/>
    <property type="molecule type" value="Genomic_DNA"/>
</dbReference>
<protein>
    <submittedName>
        <fullName evidence="2">Uncharacterized protein</fullName>
    </submittedName>
</protein>
<evidence type="ECO:0000313" key="2">
    <source>
        <dbReference type="EMBL" id="WEB38763.1"/>
    </source>
</evidence>
<accession>A0ABY8A1V3</accession>
<sequence>MPRFIDVQGPTPDKIHFDDDVKTTDKGTFSAQLDVESDCQPGEYTITVYEGDDPEKAKVSASTSLIVVSDATPTIDAIGDVTAGVDAKISGSSFGAGSYTGTAEKQ</sequence>
<proteinExistence type="predicted"/>
<keyword evidence="3" id="KW-1185">Reference proteome</keyword>
<name>A0ABY8A1V3_9ACTN</name>
<reference evidence="2 3" key="1">
    <citation type="submission" date="2022-03" db="EMBL/GenBank/DDBJ databases">
        <title>Streptomyces yunnanensis P86,complete genome.</title>
        <authorList>
            <person name="Chen S."/>
            <person name="Zhang Q."/>
        </authorList>
    </citation>
    <scope>NUCLEOTIDE SEQUENCE [LARGE SCALE GENOMIC DNA]</scope>
    <source>
        <strain evidence="2 3">P86</strain>
    </source>
</reference>
<organism evidence="2 3">
    <name type="scientific">Streptomyces yunnanensis</name>
    <dbReference type="NCBI Taxonomy" id="156453"/>
    <lineage>
        <taxon>Bacteria</taxon>
        <taxon>Bacillati</taxon>
        <taxon>Actinomycetota</taxon>
        <taxon>Actinomycetes</taxon>
        <taxon>Kitasatosporales</taxon>
        <taxon>Streptomycetaceae</taxon>
        <taxon>Streptomyces</taxon>
    </lineage>
</organism>
<evidence type="ECO:0000256" key="1">
    <source>
        <dbReference type="SAM" id="MobiDB-lite"/>
    </source>
</evidence>
<dbReference type="RefSeq" id="WP_274911802.1">
    <property type="nucleotide sequence ID" value="NZ_CP095749.1"/>
</dbReference>